<proteinExistence type="predicted"/>
<organism evidence="2 3">
    <name type="scientific">Ciona savignyi</name>
    <name type="common">Pacific transparent sea squirt</name>
    <dbReference type="NCBI Taxonomy" id="51511"/>
    <lineage>
        <taxon>Eukaryota</taxon>
        <taxon>Metazoa</taxon>
        <taxon>Chordata</taxon>
        <taxon>Tunicata</taxon>
        <taxon>Ascidiacea</taxon>
        <taxon>Phlebobranchia</taxon>
        <taxon>Cionidae</taxon>
        <taxon>Ciona</taxon>
    </lineage>
</organism>
<feature type="region of interest" description="Disordered" evidence="1">
    <location>
        <begin position="1"/>
        <end position="50"/>
    </location>
</feature>
<name>H2YNV2_CIOSA</name>
<feature type="compositionally biased region" description="Polar residues" evidence="1">
    <location>
        <begin position="24"/>
        <end position="50"/>
    </location>
</feature>
<evidence type="ECO:0000256" key="1">
    <source>
        <dbReference type="SAM" id="MobiDB-lite"/>
    </source>
</evidence>
<dbReference type="AlphaFoldDB" id="H2YNV2"/>
<feature type="compositionally biased region" description="Polar residues" evidence="1">
    <location>
        <begin position="96"/>
        <end position="109"/>
    </location>
</feature>
<feature type="region of interest" description="Disordered" evidence="1">
    <location>
        <begin position="84"/>
        <end position="157"/>
    </location>
</feature>
<reference evidence="2" key="2">
    <citation type="submission" date="2025-08" db="UniProtKB">
        <authorList>
            <consortium name="Ensembl"/>
        </authorList>
    </citation>
    <scope>IDENTIFICATION</scope>
</reference>
<feature type="compositionally biased region" description="Basic and acidic residues" evidence="1">
    <location>
        <begin position="116"/>
        <end position="130"/>
    </location>
</feature>
<evidence type="ECO:0000313" key="3">
    <source>
        <dbReference type="Proteomes" id="UP000007875"/>
    </source>
</evidence>
<dbReference type="HOGENOM" id="CLU_1681846_0_0_1"/>
<feature type="compositionally biased region" description="Low complexity" evidence="1">
    <location>
        <begin position="9"/>
        <end position="20"/>
    </location>
</feature>
<accession>H2YNV2</accession>
<dbReference type="InParanoid" id="H2YNV2"/>
<sequence>MKPSWQSQHCPTSSSNSPHHPSSRIETSQPQISSSPVTDPSHVLSQLFAQQQQNAMHPSYLAMFSKPSDQRLAFDPRMQIPVIPHPRSQMLGMQHPSLSSGNPYQQRRSAPQRVSLRRDIDIAGERDKDSPASAGIGASYPYSGDPLLHSQIPSSSR</sequence>
<protein>
    <submittedName>
        <fullName evidence="2">Uncharacterized protein</fullName>
    </submittedName>
</protein>
<dbReference type="Ensembl" id="ENSCSAVT00000007100.1">
    <property type="protein sequence ID" value="ENSCSAVP00000007010.1"/>
    <property type="gene ID" value="ENSCSAVG00000004188.1"/>
</dbReference>
<dbReference type="Proteomes" id="UP000007875">
    <property type="component" value="Unassembled WGS sequence"/>
</dbReference>
<reference evidence="2" key="3">
    <citation type="submission" date="2025-09" db="UniProtKB">
        <authorList>
            <consortium name="Ensembl"/>
        </authorList>
    </citation>
    <scope>IDENTIFICATION</scope>
</reference>
<evidence type="ECO:0000313" key="2">
    <source>
        <dbReference type="Ensembl" id="ENSCSAVP00000007010.1"/>
    </source>
</evidence>
<keyword evidence="3" id="KW-1185">Reference proteome</keyword>
<reference evidence="3" key="1">
    <citation type="submission" date="2003-08" db="EMBL/GenBank/DDBJ databases">
        <authorList>
            <person name="Birren B."/>
            <person name="Nusbaum C."/>
            <person name="Abebe A."/>
            <person name="Abouelleil A."/>
            <person name="Adekoya E."/>
            <person name="Ait-zahra M."/>
            <person name="Allen N."/>
            <person name="Allen T."/>
            <person name="An P."/>
            <person name="Anderson M."/>
            <person name="Anderson S."/>
            <person name="Arachchi H."/>
            <person name="Armbruster J."/>
            <person name="Bachantsang P."/>
            <person name="Baldwin J."/>
            <person name="Barry A."/>
            <person name="Bayul T."/>
            <person name="Blitshsteyn B."/>
            <person name="Bloom T."/>
            <person name="Blye J."/>
            <person name="Boguslavskiy L."/>
            <person name="Borowsky M."/>
            <person name="Boukhgalter B."/>
            <person name="Brunache A."/>
            <person name="Butler J."/>
            <person name="Calixte N."/>
            <person name="Calvo S."/>
            <person name="Camarata J."/>
            <person name="Campo K."/>
            <person name="Chang J."/>
            <person name="Cheshatsang Y."/>
            <person name="Citroen M."/>
            <person name="Collymore A."/>
            <person name="Considine T."/>
            <person name="Cook A."/>
            <person name="Cooke P."/>
            <person name="Corum B."/>
            <person name="Cuomo C."/>
            <person name="David R."/>
            <person name="Dawoe T."/>
            <person name="Degray S."/>
            <person name="Dodge S."/>
            <person name="Dooley K."/>
            <person name="Dorje P."/>
            <person name="Dorjee K."/>
            <person name="Dorris L."/>
            <person name="Duffey N."/>
            <person name="Dupes A."/>
            <person name="Elkins T."/>
            <person name="Engels R."/>
            <person name="Erickson J."/>
            <person name="Farina A."/>
            <person name="Faro S."/>
            <person name="Ferreira P."/>
            <person name="Fischer H."/>
            <person name="Fitzgerald M."/>
            <person name="Foley K."/>
            <person name="Gage D."/>
            <person name="Galagan J."/>
            <person name="Gearin G."/>
            <person name="Gnerre S."/>
            <person name="Gnirke A."/>
            <person name="Goyette A."/>
            <person name="Graham J."/>
            <person name="Grandbois E."/>
            <person name="Gyaltsen K."/>
            <person name="Hafez N."/>
            <person name="Hagopian D."/>
            <person name="Hagos B."/>
            <person name="Hall J."/>
            <person name="Hatcher B."/>
            <person name="Heller A."/>
            <person name="Higgins H."/>
            <person name="Honan T."/>
            <person name="Horn A."/>
            <person name="Houde N."/>
            <person name="Hughes L."/>
            <person name="Hulme W."/>
            <person name="Husby E."/>
            <person name="Iliev I."/>
            <person name="Jaffe D."/>
            <person name="Jones C."/>
            <person name="Kamal M."/>
            <person name="Kamat A."/>
            <person name="Kamvysselis M."/>
            <person name="Karlsson E."/>
            <person name="Kells C."/>
            <person name="Kieu A."/>
            <person name="Kisner P."/>
            <person name="Kodira C."/>
            <person name="Kulbokas E."/>
            <person name="Labutti K."/>
            <person name="Lama D."/>
            <person name="Landers T."/>
            <person name="Leger J."/>
            <person name="Levine S."/>
            <person name="Lewis D."/>
            <person name="Lewis T."/>
            <person name="Lindblad-toh K."/>
            <person name="Liu X."/>
            <person name="Lokyitsang T."/>
            <person name="Lokyitsang Y."/>
            <person name="Lucien O."/>
            <person name="Lui A."/>
            <person name="Ma L.J."/>
            <person name="Mabbitt R."/>
            <person name="Macdonald J."/>
            <person name="Maclean C."/>
            <person name="Major J."/>
            <person name="Manning J."/>
            <person name="Marabella R."/>
            <person name="Maru K."/>
            <person name="Matthews C."/>
            <person name="Mauceli E."/>
            <person name="Mccarthy M."/>
            <person name="Mcdonough S."/>
            <person name="Mcghee T."/>
            <person name="Meldrim J."/>
            <person name="Meneus L."/>
            <person name="Mesirov J."/>
            <person name="Mihalev A."/>
            <person name="Mihova T."/>
            <person name="Mikkelsen T."/>
            <person name="Mlenga V."/>
            <person name="Moru K."/>
            <person name="Mozes J."/>
            <person name="Mulrain L."/>
            <person name="Munson G."/>
            <person name="Naylor J."/>
            <person name="Newes C."/>
            <person name="Nguyen C."/>
            <person name="Nguyen N."/>
            <person name="Nguyen T."/>
            <person name="Nicol R."/>
            <person name="Nielsen C."/>
            <person name="Nizzari M."/>
            <person name="Norbu C."/>
            <person name="Norbu N."/>
            <person name="O'donnell P."/>
            <person name="Okoawo O."/>
            <person name="O'leary S."/>
            <person name="Omotosho B."/>
            <person name="O'neill K."/>
            <person name="Osman S."/>
            <person name="Parker S."/>
            <person name="Perrin D."/>
            <person name="Phunkhang P."/>
            <person name="Piqani B."/>
            <person name="Purcell S."/>
            <person name="Rachupka T."/>
            <person name="Ramasamy U."/>
            <person name="Rameau R."/>
            <person name="Ray V."/>
            <person name="Raymond C."/>
            <person name="Retta R."/>
            <person name="Richardson S."/>
            <person name="Rise C."/>
            <person name="Rodriguez J."/>
            <person name="Rogers J."/>
            <person name="Rogov P."/>
            <person name="Rutman M."/>
            <person name="Schupbach R."/>
            <person name="Seaman C."/>
            <person name="Settipalli S."/>
            <person name="Sharpe T."/>
            <person name="Sheridan J."/>
            <person name="Sherpa N."/>
            <person name="Shi J."/>
            <person name="Smirnov S."/>
            <person name="Smith C."/>
            <person name="Sougnez C."/>
            <person name="Spencer B."/>
            <person name="Stalker J."/>
            <person name="Stange-thomann N."/>
            <person name="Stavropoulos S."/>
            <person name="Stetson K."/>
            <person name="Stone C."/>
            <person name="Stone S."/>
            <person name="Stubbs M."/>
            <person name="Talamas J."/>
            <person name="Tchuinga P."/>
            <person name="Tenzing P."/>
            <person name="Tesfaye S."/>
            <person name="Theodore J."/>
            <person name="Thoulutsang Y."/>
            <person name="Topham K."/>
            <person name="Towey S."/>
            <person name="Tsamla T."/>
            <person name="Tsomo N."/>
            <person name="Vallee D."/>
            <person name="Vassiliev H."/>
            <person name="Venkataraman V."/>
            <person name="Vinson J."/>
            <person name="Vo A."/>
            <person name="Wade C."/>
            <person name="Wang S."/>
            <person name="Wangchuk T."/>
            <person name="Wangdi T."/>
            <person name="Whittaker C."/>
            <person name="Wilkinson J."/>
            <person name="Wu Y."/>
            <person name="Wyman D."/>
            <person name="Yadav S."/>
            <person name="Yang S."/>
            <person name="Yang X."/>
            <person name="Yeager S."/>
            <person name="Yee E."/>
            <person name="Young G."/>
            <person name="Zainoun J."/>
            <person name="Zembeck L."/>
            <person name="Zimmer A."/>
            <person name="Zody M."/>
            <person name="Lander E."/>
        </authorList>
    </citation>
    <scope>NUCLEOTIDE SEQUENCE [LARGE SCALE GENOMIC DNA]</scope>
</reference>